<name>A0A2I0LIK8_COLLI</name>
<keyword evidence="2" id="KW-1185">Reference proteome</keyword>
<gene>
    <name evidence="1" type="primary">MIOX</name>
    <name evidence="1" type="ORF">A306_00014633</name>
</gene>
<dbReference type="EMBL" id="AKCR02000368">
    <property type="protein sequence ID" value="PKK17267.1"/>
    <property type="molecule type" value="Genomic_DNA"/>
</dbReference>
<evidence type="ECO:0000313" key="1">
    <source>
        <dbReference type="EMBL" id="PKK17267.1"/>
    </source>
</evidence>
<dbReference type="Proteomes" id="UP000053872">
    <property type="component" value="Unassembled WGS sequence"/>
</dbReference>
<evidence type="ECO:0000313" key="2">
    <source>
        <dbReference type="Proteomes" id="UP000053872"/>
    </source>
</evidence>
<proteinExistence type="predicted"/>
<protein>
    <submittedName>
        <fullName evidence="1">Myo-inositol oxygenase</fullName>
    </submittedName>
</protein>
<organism evidence="1 2">
    <name type="scientific">Columba livia</name>
    <name type="common">Rock dove</name>
    <dbReference type="NCBI Taxonomy" id="8932"/>
    <lineage>
        <taxon>Eukaryota</taxon>
        <taxon>Metazoa</taxon>
        <taxon>Chordata</taxon>
        <taxon>Craniata</taxon>
        <taxon>Vertebrata</taxon>
        <taxon>Euteleostomi</taxon>
        <taxon>Archelosauria</taxon>
        <taxon>Archosauria</taxon>
        <taxon>Dinosauria</taxon>
        <taxon>Saurischia</taxon>
        <taxon>Theropoda</taxon>
        <taxon>Coelurosauria</taxon>
        <taxon>Aves</taxon>
        <taxon>Neognathae</taxon>
        <taxon>Neoaves</taxon>
        <taxon>Columbimorphae</taxon>
        <taxon>Columbiformes</taxon>
        <taxon>Columbidae</taxon>
        <taxon>Columba</taxon>
    </lineage>
</organism>
<comment type="caution">
    <text evidence="1">The sequence shown here is derived from an EMBL/GenBank/DDBJ whole genome shotgun (WGS) entry which is preliminary data.</text>
</comment>
<reference evidence="1 2" key="1">
    <citation type="journal article" date="2013" name="Science">
        <title>Genomic diversity and evolution of the head crest in the rock pigeon.</title>
        <authorList>
            <person name="Shapiro M.D."/>
            <person name="Kronenberg Z."/>
            <person name="Li C."/>
            <person name="Domyan E.T."/>
            <person name="Pan H."/>
            <person name="Campbell M."/>
            <person name="Tan H."/>
            <person name="Huff C.D."/>
            <person name="Hu H."/>
            <person name="Vickrey A.I."/>
            <person name="Nielsen S.C."/>
            <person name="Stringham S.A."/>
            <person name="Hu H."/>
            <person name="Willerslev E."/>
            <person name="Gilbert M.T."/>
            <person name="Yandell M."/>
            <person name="Zhang G."/>
            <person name="Wang J."/>
        </authorList>
    </citation>
    <scope>NUCLEOTIDE SEQUENCE [LARGE SCALE GENOMIC DNA]</scope>
    <source>
        <tissue evidence="1">Blood</tissue>
    </source>
</reference>
<dbReference type="InParanoid" id="A0A2I0LIK8"/>
<dbReference type="AlphaFoldDB" id="A0A2I0LIK8"/>
<sequence length="179" mass="18754">MGPSPARPRPSTGTTRTGSCWTVSTTPTCRCTPTTGSTWWGCCMTWGRCWCCLGSPSGPWWGTPSPWAARCRSRWFSAIPPSTTTPTPGTPGTAPSLGCTSPTAAWRTSSCPGDTMSPCPQPVPVSPACPRVRRRSTWCASTPSTPGTRTGITGTSAPSRTCRCCPGCRSSTSSTSTPR</sequence>
<accession>A0A2I0LIK8</accession>